<evidence type="ECO:0000313" key="1">
    <source>
        <dbReference type="EMBL" id="KKN20484.1"/>
    </source>
</evidence>
<gene>
    <name evidence="1" type="ORF">LCGC14_0935130</name>
</gene>
<proteinExistence type="predicted"/>
<protein>
    <submittedName>
        <fullName evidence="1">Uncharacterized protein</fullName>
    </submittedName>
</protein>
<reference evidence="1" key="1">
    <citation type="journal article" date="2015" name="Nature">
        <title>Complex archaea that bridge the gap between prokaryotes and eukaryotes.</title>
        <authorList>
            <person name="Spang A."/>
            <person name="Saw J.H."/>
            <person name="Jorgensen S.L."/>
            <person name="Zaremba-Niedzwiedzka K."/>
            <person name="Martijn J."/>
            <person name="Lind A.E."/>
            <person name="van Eijk R."/>
            <person name="Schleper C."/>
            <person name="Guy L."/>
            <person name="Ettema T.J."/>
        </authorList>
    </citation>
    <scope>NUCLEOTIDE SEQUENCE</scope>
</reference>
<sequence>MHYERKYNFSSTCGHRSRYLDFQSLAGQQDAR</sequence>
<name>A0A0F9NRA0_9ZZZZ</name>
<organism evidence="1">
    <name type="scientific">marine sediment metagenome</name>
    <dbReference type="NCBI Taxonomy" id="412755"/>
    <lineage>
        <taxon>unclassified sequences</taxon>
        <taxon>metagenomes</taxon>
        <taxon>ecological metagenomes</taxon>
    </lineage>
</organism>
<dbReference type="EMBL" id="LAZR01003238">
    <property type="protein sequence ID" value="KKN20484.1"/>
    <property type="molecule type" value="Genomic_DNA"/>
</dbReference>
<dbReference type="AlphaFoldDB" id="A0A0F9NRA0"/>
<comment type="caution">
    <text evidence="1">The sequence shown here is derived from an EMBL/GenBank/DDBJ whole genome shotgun (WGS) entry which is preliminary data.</text>
</comment>
<accession>A0A0F9NRA0</accession>